<dbReference type="InterPro" id="IPR006059">
    <property type="entry name" value="SBP"/>
</dbReference>
<gene>
    <name evidence="2" type="ORF">C1I92_08965</name>
</gene>
<dbReference type="AlphaFoldDB" id="A0A2W2BWM7"/>
<organism evidence="2 3">
    <name type="scientific">Jiangella anatolica</name>
    <dbReference type="NCBI Taxonomy" id="2670374"/>
    <lineage>
        <taxon>Bacteria</taxon>
        <taxon>Bacillati</taxon>
        <taxon>Actinomycetota</taxon>
        <taxon>Actinomycetes</taxon>
        <taxon>Jiangellales</taxon>
        <taxon>Jiangellaceae</taxon>
        <taxon>Jiangella</taxon>
    </lineage>
</organism>
<name>A0A2W2BWM7_9ACTN</name>
<evidence type="ECO:0000313" key="2">
    <source>
        <dbReference type="EMBL" id="PZF84348.1"/>
    </source>
</evidence>
<dbReference type="PANTHER" id="PTHR43649:SF30">
    <property type="entry name" value="ABC TRANSPORTER SUBSTRATE-BINDING PROTEIN"/>
    <property type="match status" value="1"/>
</dbReference>
<comment type="caution">
    <text evidence="2">The sequence shown here is derived from an EMBL/GenBank/DDBJ whole genome shotgun (WGS) entry which is preliminary data.</text>
</comment>
<feature type="signal peptide" evidence="1">
    <location>
        <begin position="1"/>
        <end position="25"/>
    </location>
</feature>
<keyword evidence="1" id="KW-0732">Signal</keyword>
<keyword evidence="3" id="KW-1185">Reference proteome</keyword>
<proteinExistence type="predicted"/>
<dbReference type="InterPro" id="IPR050490">
    <property type="entry name" value="Bact_solute-bd_prot1"/>
</dbReference>
<dbReference type="Pfam" id="PF01547">
    <property type="entry name" value="SBP_bac_1"/>
    <property type="match status" value="1"/>
</dbReference>
<accession>A0A2W2BWM7</accession>
<evidence type="ECO:0000256" key="1">
    <source>
        <dbReference type="SAM" id="SignalP"/>
    </source>
</evidence>
<sequence>MSRTTKWASGLIASAVLLTTAACSGGDGEGDDQAESADSLTLLTPAAPSSPGGQVLRDVIEQFTEETGIEVQVEVAGEDLPTVFETSVAAGQQADIVHINPVDKPLTWIDNDVVVPVGDYLDEWGLRERLSPGAIEEWTRADGQVQGFPFEGYQWPVWYNTALLEQAGITELPETTDDLIAAADALRAAGIQPFAIGGNDWSGQKLFFQLAQSYLEPDAAREIFTNGGWCASPETMQGVELFTELRDAGVFVDDAEGYEAQSMVAQFMSGEAAIMTAGSWEFAQVPPELTDSIALGGLPVPDGGAYDRPTAYEGTSNGFWVSKNGAEKLDAVREFIEYMYRPETVATFVRDADMITAVSAGDADLGDVQPLLTQAQAELPEIVDYAVLPDRWIPGAISQSVIRETAVAFTDGTSADDICAALDTTYGS</sequence>
<reference evidence="2 3" key="1">
    <citation type="submission" date="2018-01" db="EMBL/GenBank/DDBJ databases">
        <title>Draft genome sequence of Jiangella sp. GTF31.</title>
        <authorList>
            <person name="Sahin N."/>
            <person name="Ay H."/>
            <person name="Saygin H."/>
        </authorList>
    </citation>
    <scope>NUCLEOTIDE SEQUENCE [LARGE SCALE GENOMIC DNA]</scope>
    <source>
        <strain evidence="2 3">GTF31</strain>
    </source>
</reference>
<dbReference type="SUPFAM" id="SSF53850">
    <property type="entry name" value="Periplasmic binding protein-like II"/>
    <property type="match status" value="1"/>
</dbReference>
<dbReference type="EMBL" id="POTW01000016">
    <property type="protein sequence ID" value="PZF84348.1"/>
    <property type="molecule type" value="Genomic_DNA"/>
</dbReference>
<dbReference type="PANTHER" id="PTHR43649">
    <property type="entry name" value="ARABINOSE-BINDING PROTEIN-RELATED"/>
    <property type="match status" value="1"/>
</dbReference>
<protein>
    <submittedName>
        <fullName evidence="2">ABC transporter substrate-binding protein</fullName>
    </submittedName>
</protein>
<dbReference type="Gene3D" id="3.40.190.10">
    <property type="entry name" value="Periplasmic binding protein-like II"/>
    <property type="match status" value="2"/>
</dbReference>
<dbReference type="PROSITE" id="PS51257">
    <property type="entry name" value="PROKAR_LIPOPROTEIN"/>
    <property type="match status" value="1"/>
</dbReference>
<feature type="chain" id="PRO_5039420570" evidence="1">
    <location>
        <begin position="26"/>
        <end position="428"/>
    </location>
</feature>
<dbReference type="Proteomes" id="UP000248764">
    <property type="component" value="Unassembled WGS sequence"/>
</dbReference>
<dbReference type="RefSeq" id="WP_111254326.1">
    <property type="nucleotide sequence ID" value="NZ_POTW01000016.1"/>
</dbReference>
<evidence type="ECO:0000313" key="3">
    <source>
        <dbReference type="Proteomes" id="UP000248764"/>
    </source>
</evidence>